<dbReference type="NCBIfam" id="TIGR02401">
    <property type="entry name" value="trehalose_TreY"/>
    <property type="match status" value="1"/>
</dbReference>
<organism evidence="12 13">
    <name type="scientific">Larkinella arboricola</name>
    <dbReference type="NCBI Taxonomy" id="643671"/>
    <lineage>
        <taxon>Bacteria</taxon>
        <taxon>Pseudomonadati</taxon>
        <taxon>Bacteroidota</taxon>
        <taxon>Cytophagia</taxon>
        <taxon>Cytophagales</taxon>
        <taxon>Spirosomataceae</taxon>
        <taxon>Larkinella</taxon>
    </lineage>
</organism>
<gene>
    <name evidence="12" type="ORF">LX87_04812</name>
</gene>
<dbReference type="SMART" id="SM00642">
    <property type="entry name" value="Aamy"/>
    <property type="match status" value="1"/>
</dbReference>
<proteinExistence type="inferred from homology"/>
<evidence type="ECO:0000256" key="5">
    <source>
        <dbReference type="ARBA" id="ARBA00022676"/>
    </source>
</evidence>
<dbReference type="EMBL" id="QLMC01000007">
    <property type="protein sequence ID" value="RAJ92482.1"/>
    <property type="molecule type" value="Genomic_DNA"/>
</dbReference>
<dbReference type="Gene3D" id="1.10.10.470">
    <property type="entry name" value="Maltooligosyl trehalose synthase, domain 4"/>
    <property type="match status" value="1"/>
</dbReference>
<keyword evidence="13" id="KW-1185">Reference proteome</keyword>
<sequence>MNNPVTTYRIQFHKDFTFKDVEKILPYLEKLGIGALYASPIFESVPGSQHGYDGVNPQRVDPEIGTENQLKTLSKRLRNLGIGWLQDTVPNHMAFHPHNPWLMDVLEKGPLSRFAAFFDTALTSRVFHGRPVVPFLGAPLEEVIKSRELTVKYQEGRLVFQYYDSVYPLRLRSYPTILQTTDETAPEAIQQLIEQIRQVQLVEEPEAYGLAMTEFRQQFTALLKNATIKSYIKARLKAINANPEQLQQLADEQAYRLGSYEETGQQINFRRFFTVNSLIGLNIQDATVFTTFHQQLKSWLEEGIFTGLRIDHIDGLYNPTQYLERLRELVGEETYIVVEKILELNEELPVNWPIQGTSGYDFLAQVNNVLTYPAGKDAFTRFYQQLTGDKTPVQRQVLEKKAAILYQHMGGELDNLYRYFLELNLVEENALAALPADSLQAAIGAFLIYCPVYRYYGSQFPLSETEAAAVQEILNEVRNDKPELKTAINLLEDVFLKKPQQGDEAYNQQVAFFYQRCMQVSGPLMAKGVEDTLMYTYNRFIGHNEVGDSPEAFGTDPTEFHRLMQERQQHWPLALNGTSTHDTKRGEDVRARLNALSSLPDLWIKTVQEWQQLNAGLKKDGAPDANDEYFIYQTLVGAYPMPGQDADEFDSRMEQYLEKAMREAKVHSDWNSPATDYEEAMKNFIRQLLNPKKPFWKSFQKFHRQVADFGIINSLAQVILKATCPGVPDIYQGCELWDFSLVDPDNRRPVNYELRQQWLDELTAEDSEPDPTLLNTLWENRYDARIKLWLTHALLNERKQHPELFAQGQYIPLAVEGRYKDHVLAFARRHRQSWVVVAVPLHLGIMSQQQNKAVTALDWKDTRLVLPPDAPVEWKNIFLKTSGLSTDSVAVKDLFQTLPLAVLHLQPSLTDRSAGLLLPITSLPSAFGVGDLGPEAWKFADFLSRSRQHYWQILPLNPTESGTGHSPYSTFSSMAGNVLLLSPDVLAQDGLLTKEDLKAYQLPIKDKVDYAGAEKVRKDLLEKAFQTFKSGANSALHEPFRQFCKQENLWLNDFALYIALKEQHQGQAWFQWPEEYRLRQPDALKAFSEQNGDALEKVKWEQFMFSRQWHQLKTYCNNQAIHLLGDLPFYVSYDSADVWSQPDIFSLDEQGKLVSVAGVPPDYFNANGQLWGMPVFRWDRLRERNYDWWIRRIEKNAELYDLVRIDHFRALDEYWEVPAGEKTAIKGEWKPGPGKEFFQALEKELGTLSLVAEDLGDISESVYELRDAFQLPGMKVIQFAFHKELPQSPHIPHNYTTNFIAYTGTHDNNTTRGWYRQDLGKDIQKKVTQYVGKPVNEKDVHLALAQLVYASVAKTVILPVQDLLGLDESARINTPAGTENNWLWRLRPGQLTEAEETQLREWATLYNRW</sequence>
<protein>
    <recommendedName>
        <fullName evidence="4 10">4-alpha-glucanotransferase</fullName>
        <ecNumber evidence="3 10">2.4.1.25</ecNumber>
    </recommendedName>
    <alternativeName>
        <fullName evidence="8 10">Amylomaltase</fullName>
    </alternativeName>
    <alternativeName>
        <fullName evidence="9 10">Disproportionating enzyme</fullName>
    </alternativeName>
</protein>
<dbReference type="InterPro" id="IPR017853">
    <property type="entry name" value="GH"/>
</dbReference>
<dbReference type="InterPro" id="IPR012767">
    <property type="entry name" value="Trehalose_TreY"/>
</dbReference>
<dbReference type="InterPro" id="IPR003385">
    <property type="entry name" value="Glyco_hydro_77"/>
</dbReference>
<dbReference type="NCBIfam" id="NF011079">
    <property type="entry name" value="PRK14508.1-2"/>
    <property type="match status" value="1"/>
</dbReference>
<evidence type="ECO:0000256" key="8">
    <source>
        <dbReference type="ARBA" id="ARBA00031423"/>
    </source>
</evidence>
<feature type="domain" description="Glycosyl hydrolase family 13 catalytic" evidence="11">
    <location>
        <begin position="6"/>
        <end position="478"/>
    </location>
</feature>
<keyword evidence="6 10" id="KW-0808">Transferase</keyword>
<dbReference type="NCBIfam" id="NF011080">
    <property type="entry name" value="PRK14508.1-3"/>
    <property type="match status" value="1"/>
</dbReference>
<evidence type="ECO:0000256" key="7">
    <source>
        <dbReference type="ARBA" id="ARBA00023277"/>
    </source>
</evidence>
<dbReference type="Gene3D" id="3.20.20.80">
    <property type="entry name" value="Glycosidases"/>
    <property type="match status" value="4"/>
</dbReference>
<accession>A0A327WPT6</accession>
<evidence type="ECO:0000259" key="11">
    <source>
        <dbReference type="SMART" id="SM00642"/>
    </source>
</evidence>
<keyword evidence="7 10" id="KW-0119">Carbohydrate metabolism</keyword>
<dbReference type="NCBIfam" id="TIGR00217">
    <property type="entry name" value="malQ"/>
    <property type="match status" value="1"/>
</dbReference>
<dbReference type="GO" id="GO:0005975">
    <property type="term" value="P:carbohydrate metabolic process"/>
    <property type="evidence" value="ECO:0007669"/>
    <property type="project" value="InterPro"/>
</dbReference>
<dbReference type="CDD" id="cd11336">
    <property type="entry name" value="AmyAc_MTSase"/>
    <property type="match status" value="1"/>
</dbReference>
<dbReference type="EC" id="2.4.1.25" evidence="3 10"/>
<comment type="catalytic activity">
    <reaction evidence="1 10">
        <text>Transfers a segment of a (1-&gt;4)-alpha-D-glucan to a new position in an acceptor, which may be glucose or a (1-&gt;4)-alpha-D-glucan.</text>
        <dbReference type="EC" id="2.4.1.25"/>
    </reaction>
</comment>
<evidence type="ECO:0000313" key="12">
    <source>
        <dbReference type="EMBL" id="RAJ92482.1"/>
    </source>
</evidence>
<evidence type="ECO:0000313" key="13">
    <source>
        <dbReference type="Proteomes" id="UP000248790"/>
    </source>
</evidence>
<evidence type="ECO:0000256" key="4">
    <source>
        <dbReference type="ARBA" id="ARBA00020295"/>
    </source>
</evidence>
<dbReference type="InterPro" id="IPR013797">
    <property type="entry name" value="Maltooligo_trehalose_synth_4"/>
</dbReference>
<keyword evidence="5 10" id="KW-0328">Glycosyltransferase</keyword>
<name>A0A327WPT6_LARAB</name>
<dbReference type="PANTHER" id="PTHR32438">
    <property type="entry name" value="4-ALPHA-GLUCANOTRANSFERASE DPE1, CHLOROPLASTIC/AMYLOPLASTIC"/>
    <property type="match status" value="1"/>
</dbReference>
<evidence type="ECO:0000256" key="6">
    <source>
        <dbReference type="ARBA" id="ARBA00022679"/>
    </source>
</evidence>
<dbReference type="Pfam" id="PF00128">
    <property type="entry name" value="Alpha-amylase"/>
    <property type="match status" value="1"/>
</dbReference>
<evidence type="ECO:0000256" key="2">
    <source>
        <dbReference type="ARBA" id="ARBA00005684"/>
    </source>
</evidence>
<comment type="similarity">
    <text evidence="2 10">Belongs to the disproportionating enzyme family.</text>
</comment>
<dbReference type="SUPFAM" id="SSF51445">
    <property type="entry name" value="(Trans)glycosidases"/>
    <property type="match status" value="2"/>
</dbReference>
<dbReference type="Pfam" id="PF02446">
    <property type="entry name" value="Glyco_hydro_77"/>
    <property type="match status" value="1"/>
</dbReference>
<comment type="caution">
    <text evidence="12">The sequence shown here is derived from an EMBL/GenBank/DDBJ whole genome shotgun (WGS) entry which is preliminary data.</text>
</comment>
<evidence type="ECO:0000256" key="1">
    <source>
        <dbReference type="ARBA" id="ARBA00000439"/>
    </source>
</evidence>
<dbReference type="PANTHER" id="PTHR32438:SF5">
    <property type="entry name" value="4-ALPHA-GLUCANOTRANSFERASE DPE1, CHLOROPLASTIC_AMYLOPLASTIC"/>
    <property type="match status" value="1"/>
</dbReference>
<reference evidence="12 13" key="1">
    <citation type="submission" date="2018-06" db="EMBL/GenBank/DDBJ databases">
        <title>Genomic Encyclopedia of Archaeal and Bacterial Type Strains, Phase II (KMG-II): from individual species to whole genera.</title>
        <authorList>
            <person name="Goeker M."/>
        </authorList>
    </citation>
    <scope>NUCLEOTIDE SEQUENCE [LARGE SCALE GENOMIC DNA]</scope>
    <source>
        <strain evidence="12 13">DSM 21851</strain>
    </source>
</reference>
<evidence type="ECO:0000256" key="3">
    <source>
        <dbReference type="ARBA" id="ARBA00012560"/>
    </source>
</evidence>
<dbReference type="GO" id="GO:0004134">
    <property type="term" value="F:4-alpha-glucanotransferase activity"/>
    <property type="evidence" value="ECO:0007669"/>
    <property type="project" value="UniProtKB-EC"/>
</dbReference>
<evidence type="ECO:0000256" key="9">
    <source>
        <dbReference type="ARBA" id="ARBA00031501"/>
    </source>
</evidence>
<dbReference type="RefSeq" id="WP_111630834.1">
    <property type="nucleotide sequence ID" value="NZ_QLMC01000007.1"/>
</dbReference>
<dbReference type="Proteomes" id="UP000248790">
    <property type="component" value="Unassembled WGS sequence"/>
</dbReference>
<dbReference type="OrthoDB" id="9811841at2"/>
<evidence type="ECO:0000256" key="10">
    <source>
        <dbReference type="RuleBase" id="RU361207"/>
    </source>
</evidence>
<dbReference type="InterPro" id="IPR006047">
    <property type="entry name" value="GH13_cat_dom"/>
</dbReference>